<name>A0ABS9SM20_9BACT</name>
<gene>
    <name evidence="1" type="ORF">MKP09_16585</name>
</gene>
<comment type="caution">
    <text evidence="1">The sequence shown here is derived from an EMBL/GenBank/DDBJ whole genome shotgun (WGS) entry which is preliminary data.</text>
</comment>
<evidence type="ECO:0000313" key="2">
    <source>
        <dbReference type="Proteomes" id="UP001202248"/>
    </source>
</evidence>
<dbReference type="RefSeq" id="WP_240831306.1">
    <property type="nucleotide sequence ID" value="NZ_JAKWBL010000003.1"/>
</dbReference>
<organism evidence="1 2">
    <name type="scientific">Niabella ginsengisoli</name>
    <dbReference type="NCBI Taxonomy" id="522298"/>
    <lineage>
        <taxon>Bacteria</taxon>
        <taxon>Pseudomonadati</taxon>
        <taxon>Bacteroidota</taxon>
        <taxon>Chitinophagia</taxon>
        <taxon>Chitinophagales</taxon>
        <taxon>Chitinophagaceae</taxon>
        <taxon>Niabella</taxon>
    </lineage>
</organism>
<protein>
    <submittedName>
        <fullName evidence="1">Uncharacterized protein</fullName>
    </submittedName>
</protein>
<dbReference type="EMBL" id="JAKWBL010000003">
    <property type="protein sequence ID" value="MCH5599412.1"/>
    <property type="molecule type" value="Genomic_DNA"/>
</dbReference>
<keyword evidence="2" id="KW-1185">Reference proteome</keyword>
<accession>A0ABS9SM20</accession>
<dbReference type="Proteomes" id="UP001202248">
    <property type="component" value="Unassembled WGS sequence"/>
</dbReference>
<evidence type="ECO:0000313" key="1">
    <source>
        <dbReference type="EMBL" id="MCH5599412.1"/>
    </source>
</evidence>
<proteinExistence type="predicted"/>
<sequence length="81" mass="9189">MEHNNGREFSVQAVVNGQSQEVLVLTSETTDGVTFYNCRIHGNEITQIRKDDQEWKQIWGQIPEEDVKAIGEAIEGSLLEE</sequence>
<reference evidence="1 2" key="1">
    <citation type="submission" date="2022-02" db="EMBL/GenBank/DDBJ databases">
        <authorList>
            <person name="Min J."/>
        </authorList>
    </citation>
    <scope>NUCLEOTIDE SEQUENCE [LARGE SCALE GENOMIC DNA]</scope>
    <source>
        <strain evidence="1 2">GR10-1</strain>
    </source>
</reference>